<dbReference type="Proteomes" id="UP001518872">
    <property type="component" value="Unassembled WGS sequence"/>
</dbReference>
<proteinExistence type="predicted"/>
<sequence length="263" mass="27816">MPKHEYFDRKLCISVDAEGYGRRDDRAQQDMQGALLRILAAAAGRAHLDRATWTRQGIGDEELSLIPLGPSEPLVVDDLPRQLDAELSRVNCGRPPDNRIRLRVAMNVGVAYPADNGFAGQGVVVVSRLLNSTPVRRALKVAPSANLALIVSAGLFDDVVCQGHTTLGPGDFRRVDIAEKEYQGHAWLRVPGVDVSALDLSAAADRTAEATEPAGTASAAAEPADRADGATAPTPPAAAVTNKFHGEVDARYATFGFSGGARG</sequence>
<dbReference type="RefSeq" id="WP_204925504.1">
    <property type="nucleotide sequence ID" value="NZ_JAFEUC010000006.1"/>
</dbReference>
<reference evidence="2 3" key="1">
    <citation type="submission" date="2021-02" db="EMBL/GenBank/DDBJ databases">
        <authorList>
            <person name="Ra J.-S."/>
        </authorList>
    </citation>
    <scope>NUCLEOTIDE SEQUENCE [LARGE SCALE GENOMIC DNA]</scope>
    <source>
        <strain evidence="2 3">MMS20-R1-14</strain>
    </source>
</reference>
<feature type="compositionally biased region" description="Low complexity" evidence="1">
    <location>
        <begin position="206"/>
        <end position="222"/>
    </location>
</feature>
<feature type="region of interest" description="Disordered" evidence="1">
    <location>
        <begin position="206"/>
        <end position="238"/>
    </location>
</feature>
<accession>A0ABS2IT97</accession>
<gene>
    <name evidence="2" type="ORF">JQX11_14600</name>
</gene>
<evidence type="ECO:0000313" key="3">
    <source>
        <dbReference type="Proteomes" id="UP001518872"/>
    </source>
</evidence>
<evidence type="ECO:0000256" key="1">
    <source>
        <dbReference type="SAM" id="MobiDB-lite"/>
    </source>
</evidence>
<dbReference type="EMBL" id="JAFEUC010000006">
    <property type="protein sequence ID" value="MBM7077558.1"/>
    <property type="molecule type" value="Genomic_DNA"/>
</dbReference>
<name>A0ABS2IT97_9ACTN</name>
<organism evidence="2 3">
    <name type="scientific">Micromonospora humida</name>
    <dbReference type="NCBI Taxonomy" id="2809018"/>
    <lineage>
        <taxon>Bacteria</taxon>
        <taxon>Bacillati</taxon>
        <taxon>Actinomycetota</taxon>
        <taxon>Actinomycetes</taxon>
        <taxon>Micromonosporales</taxon>
        <taxon>Micromonosporaceae</taxon>
        <taxon>Micromonospora</taxon>
    </lineage>
</organism>
<evidence type="ECO:0000313" key="2">
    <source>
        <dbReference type="EMBL" id="MBM7077558.1"/>
    </source>
</evidence>
<protein>
    <submittedName>
        <fullName evidence="2">Uncharacterized protein</fullName>
    </submittedName>
</protein>
<keyword evidence="3" id="KW-1185">Reference proteome</keyword>
<comment type="caution">
    <text evidence="2">The sequence shown here is derived from an EMBL/GenBank/DDBJ whole genome shotgun (WGS) entry which is preliminary data.</text>
</comment>